<organism evidence="6">
    <name type="scientific">Grosmannia clavigera (strain kw1407 / UAMH 11150)</name>
    <name type="common">Blue stain fungus</name>
    <name type="synonym">Graphiocladiella clavigera</name>
    <dbReference type="NCBI Taxonomy" id="655863"/>
    <lineage>
        <taxon>Eukaryota</taxon>
        <taxon>Fungi</taxon>
        <taxon>Dikarya</taxon>
        <taxon>Ascomycota</taxon>
        <taxon>Pezizomycotina</taxon>
        <taxon>Sordariomycetes</taxon>
        <taxon>Sordariomycetidae</taxon>
        <taxon>Ophiostomatales</taxon>
        <taxon>Ophiostomataceae</taxon>
        <taxon>Leptographium</taxon>
    </lineage>
</organism>
<dbReference type="FunCoup" id="F0XR61">
    <property type="interactions" value="303"/>
</dbReference>
<dbReference type="eggNOG" id="KOG1926">
    <property type="taxonomic scope" value="Eukaryota"/>
</dbReference>
<dbReference type="GO" id="GO:0006355">
    <property type="term" value="P:regulation of DNA-templated transcription"/>
    <property type="evidence" value="ECO:0007669"/>
    <property type="project" value="InterPro"/>
</dbReference>
<evidence type="ECO:0000256" key="2">
    <source>
        <dbReference type="ARBA" id="ARBA00006809"/>
    </source>
</evidence>
<feature type="compositionally biased region" description="Basic and acidic residues" evidence="4">
    <location>
        <begin position="1047"/>
        <end position="1063"/>
    </location>
</feature>
<comment type="similarity">
    <text evidence="2">Belongs to the MYBBP1A family.</text>
</comment>
<dbReference type="AlphaFoldDB" id="F0XR61"/>
<feature type="compositionally biased region" description="Acidic residues" evidence="4">
    <location>
        <begin position="865"/>
        <end position="882"/>
    </location>
</feature>
<dbReference type="STRING" id="655863.F0XR61"/>
<feature type="region of interest" description="Disordered" evidence="4">
    <location>
        <begin position="807"/>
        <end position="887"/>
    </location>
</feature>
<dbReference type="GeneID" id="25974640"/>
<evidence type="ECO:0000256" key="1">
    <source>
        <dbReference type="ARBA" id="ARBA00004123"/>
    </source>
</evidence>
<keyword evidence="6" id="KW-1185">Reference proteome</keyword>
<feature type="region of interest" description="Disordered" evidence="4">
    <location>
        <begin position="1034"/>
        <end position="1063"/>
    </location>
</feature>
<dbReference type="GO" id="GO:0000182">
    <property type="term" value="F:rDNA binding"/>
    <property type="evidence" value="ECO:0007669"/>
    <property type="project" value="TreeGrafter"/>
</dbReference>
<proteinExistence type="inferred from homology"/>
<keyword evidence="3" id="KW-0539">Nucleus</keyword>
<name>F0XR61_GROCL</name>
<dbReference type="HOGENOM" id="CLU_005212_1_0_1"/>
<evidence type="ECO:0000256" key="4">
    <source>
        <dbReference type="SAM" id="MobiDB-lite"/>
    </source>
</evidence>
<feature type="region of interest" description="Disordered" evidence="4">
    <location>
        <begin position="1"/>
        <end position="51"/>
    </location>
</feature>
<dbReference type="SUPFAM" id="SSF48371">
    <property type="entry name" value="ARM repeat"/>
    <property type="match status" value="1"/>
</dbReference>
<dbReference type="Proteomes" id="UP000007796">
    <property type="component" value="Unassembled WGS sequence"/>
</dbReference>
<dbReference type="PANTHER" id="PTHR13213">
    <property type="entry name" value="MYB-BINDING PROTEIN 1A FAMILY MEMBER"/>
    <property type="match status" value="1"/>
</dbReference>
<dbReference type="GO" id="GO:0005730">
    <property type="term" value="C:nucleolus"/>
    <property type="evidence" value="ECO:0007669"/>
    <property type="project" value="InterPro"/>
</dbReference>
<feature type="compositionally biased region" description="Acidic residues" evidence="4">
    <location>
        <begin position="846"/>
        <end position="857"/>
    </location>
</feature>
<dbReference type="Pfam" id="PF04931">
    <property type="entry name" value="DNA_pol_phi"/>
    <property type="match status" value="1"/>
</dbReference>
<evidence type="ECO:0000313" key="6">
    <source>
        <dbReference type="Proteomes" id="UP000007796"/>
    </source>
</evidence>
<dbReference type="PANTHER" id="PTHR13213:SF2">
    <property type="entry name" value="MYB-BINDING PROTEIN 1A"/>
    <property type="match status" value="1"/>
</dbReference>
<sequence length="1154" mass="125137">MGKRKRSGKAAAAAASSGSSHPPLAKRPRVDSSGEAVLEKEIRPGSGNADEAEKDALLADRSVFAADLSRADHDRERRLYKLLGSPDMDDRLRAADVIVSALAGVSEPVLLRHIERRLMRGLASGSEASRIGFSYVLSELLGQLLGSSSSSTDAYPNLTFDRLLDLLLEKTRPGTNVPGQEERDHYWGQLFGLQSFVESGALFGSGSSGRWDRVLRCLLQLGQKKIWLRPQACFVVVQAIRRSHLPDQAAVVATLESIARGGEGETAGHSDLPSDLAKTPEGLGIWLAALERFPDMALPAPWKTPLAPGAHRELVAVLRSSGASGGGDGDEPKTAKQTAAKQGNASAQLHFVWDLLLQATLRQAPKQFDAFWVAVVDQVYFPKGASDHQKLTGFKVFQRALSLCADAGDMRPVLFSSNLVACLVNQASHTTPRLHRAAVQVLRAIECQVEDRPAVLVSVVAALLGCVPGAHGFFDLDERVKGTGDGTKPVERILRFVGVDAVDEVVHTLREGALRAPDANADQKPLRIYAEYLFRLVSRTNNSTATDNDSDEGHEDGHVSVGGVAFQSLAEIAYPSSKTKLVKKASNFSSSSSSSPAPLPSLNEKTQTASRTYLLSAAGALLKKTDDFTSFCRTVLSIEPAAAGSAMSDEIQAQVIDVRQQLKLLLRDDGDKTTAASARARQGLAVLLSVSLLQLYHEPRPDALEVLQDIKACGDKLAALESSQAEAKKKAKKAKKDKTDTNDATADEPDIGEVLIEVLLAMLADSSQLTRQASLQVFEAFAPYMSARALDNLTEVLVAEENTSGYRALFNQEGEDDEDEDEDGDDSDIEMDSDVEITQVGAGEDSASDDSDDESSDSDSGSSDSDSESESDGDDDDDDDNGNDGKTKAAEAEANALEVALMKTFKTKKLALGKVQDDDGDDSDSSAESDMSDDAMLALDGHLAGHMKLIKSRTEGRKKERDDSRKRVVAFKHRVLDLLEVYIKRAAVLLSRSQQQLVFRLLVPLVELVRDTKEPALSQKAVRIVQTAQQQLKRARGTVEGEGEEEKGEKKKEQDKNQRAKGRSDTFNVELAIDTLEAIHRTTDRADSRAFATAVSAASLAIASAVFAADRNAYRRVADVYRQTQDHWVLDGWNVRASLFTDWYNWCQSVRTRQ</sequence>
<dbReference type="OrthoDB" id="342531at2759"/>
<feature type="compositionally biased region" description="Basic and acidic residues" evidence="4">
    <location>
        <begin position="28"/>
        <end position="43"/>
    </location>
</feature>
<evidence type="ECO:0000256" key="3">
    <source>
        <dbReference type="ARBA" id="ARBA00023242"/>
    </source>
</evidence>
<protein>
    <submittedName>
        <fullName evidence="5">DNA polymerase</fullName>
    </submittedName>
</protein>
<gene>
    <name evidence="5" type="ORF">CMQ_173</name>
</gene>
<dbReference type="EMBL" id="GL629807">
    <property type="protein sequence ID" value="EFW99855.1"/>
    <property type="molecule type" value="Genomic_DNA"/>
</dbReference>
<dbReference type="RefSeq" id="XP_014169270.1">
    <property type="nucleotide sequence ID" value="XM_014313795.1"/>
</dbReference>
<feature type="compositionally biased region" description="Acidic residues" evidence="4">
    <location>
        <begin position="813"/>
        <end position="835"/>
    </location>
</feature>
<dbReference type="InterPro" id="IPR007015">
    <property type="entry name" value="DNA_pol_V/MYBBP1A"/>
</dbReference>
<feature type="region of interest" description="Disordered" evidence="4">
    <location>
        <begin position="320"/>
        <end position="341"/>
    </location>
</feature>
<accession>F0XR61</accession>
<comment type="subcellular location">
    <subcellularLocation>
        <location evidence="1">Nucleus</location>
    </subcellularLocation>
</comment>
<evidence type="ECO:0000313" key="5">
    <source>
        <dbReference type="EMBL" id="EFW99855.1"/>
    </source>
</evidence>
<feature type="compositionally biased region" description="Low complexity" evidence="4">
    <location>
        <begin position="9"/>
        <end position="20"/>
    </location>
</feature>
<dbReference type="InParanoid" id="F0XR61"/>
<reference evidence="5 6" key="1">
    <citation type="journal article" date="2011" name="Proc. Natl. Acad. Sci. U.S.A.">
        <title>Genome and transcriptome analyses of the mountain pine beetle-fungal symbiont Grosmannia clavigera, a lodgepole pine pathogen.</title>
        <authorList>
            <person name="DiGuistini S."/>
            <person name="Wang Y."/>
            <person name="Liao N.Y."/>
            <person name="Taylor G."/>
            <person name="Tanguay P."/>
            <person name="Feau N."/>
            <person name="Henrissat B."/>
            <person name="Chan S.K."/>
            <person name="Hesse-Orce U."/>
            <person name="Alamouti S.M."/>
            <person name="Tsui C.K.M."/>
            <person name="Docking R.T."/>
            <person name="Levasseur A."/>
            <person name="Haridas S."/>
            <person name="Robertson G."/>
            <person name="Birol I."/>
            <person name="Holt R.A."/>
            <person name="Marra M.A."/>
            <person name="Hamelin R.C."/>
            <person name="Hirst M."/>
            <person name="Jones S.J.M."/>
            <person name="Bohlmann J."/>
            <person name="Breuil C."/>
        </authorList>
    </citation>
    <scope>NUCLEOTIDE SEQUENCE [LARGE SCALE GENOMIC DNA]</scope>
    <source>
        <strain evidence="6">kw1407 / UAMH 11150</strain>
    </source>
</reference>
<dbReference type="InterPro" id="IPR016024">
    <property type="entry name" value="ARM-type_fold"/>
</dbReference>